<proteinExistence type="predicted"/>
<dbReference type="Proteomes" id="UP000367825">
    <property type="component" value="Unassembled WGS sequence"/>
</dbReference>
<organism evidence="2 3">
    <name type="scientific">Pandoraea nosoerga</name>
    <dbReference type="NCBI Taxonomy" id="2508296"/>
    <lineage>
        <taxon>Bacteria</taxon>
        <taxon>Pseudomonadati</taxon>
        <taxon>Pseudomonadota</taxon>
        <taxon>Betaproteobacteria</taxon>
        <taxon>Burkholderiales</taxon>
        <taxon>Burkholderiaceae</taxon>
        <taxon>Pandoraea</taxon>
    </lineage>
</organism>
<dbReference type="EMBL" id="CABPSC010000009">
    <property type="protein sequence ID" value="VVE10435.1"/>
    <property type="molecule type" value="Genomic_DNA"/>
</dbReference>
<dbReference type="Gene3D" id="3.20.20.370">
    <property type="entry name" value="Glycoside hydrolase/deacetylase"/>
    <property type="match status" value="1"/>
</dbReference>
<evidence type="ECO:0000313" key="3">
    <source>
        <dbReference type="Proteomes" id="UP000367825"/>
    </source>
</evidence>
<dbReference type="GO" id="GO:0005975">
    <property type="term" value="P:carbohydrate metabolic process"/>
    <property type="evidence" value="ECO:0007669"/>
    <property type="project" value="InterPro"/>
</dbReference>
<dbReference type="AlphaFoldDB" id="A0A5E4VHE2"/>
<keyword evidence="3" id="KW-1185">Reference proteome</keyword>
<dbReference type="OrthoDB" id="5589314at2"/>
<gene>
    <name evidence="2" type="ORF">PNO31109_02599</name>
</gene>
<protein>
    <submittedName>
        <fullName evidence="2">Chitin deacetylase</fullName>
    </submittedName>
</protein>
<dbReference type="RefSeq" id="WP_150555933.1">
    <property type="nucleotide sequence ID" value="NZ_CABPSC010000009.1"/>
</dbReference>
<dbReference type="InterPro" id="IPR011330">
    <property type="entry name" value="Glyco_hydro/deAcase_b/a-brl"/>
</dbReference>
<evidence type="ECO:0000313" key="2">
    <source>
        <dbReference type="EMBL" id="VVE10435.1"/>
    </source>
</evidence>
<accession>A0A5E4VHE2</accession>
<feature type="domain" description="NodB homology" evidence="1">
    <location>
        <begin position="2"/>
        <end position="262"/>
    </location>
</feature>
<dbReference type="SUPFAM" id="SSF88713">
    <property type="entry name" value="Glycoside hydrolase/deacetylase"/>
    <property type="match status" value="1"/>
</dbReference>
<dbReference type="PROSITE" id="PS51677">
    <property type="entry name" value="NODB"/>
    <property type="match status" value="1"/>
</dbReference>
<sequence length="304" mass="33583">MAKIVLKIDVDTLRGTREGVPNLLAALAEHEAQATFLFSLGPDHTGWALKRVFRPGFLKKVSRTSVVEHYGFKTLMYGTLLPGPDIGRRAADVMRTVQAAGHETGIHTWDHTYWQDNVRTRDAAWTQRQMSQAHARFTQIFGAPPLTHGAAGWQMNNDAFRQIDAWGMKYASDGRGTAPHYPIVDGVRLQHVQMPTTLPTVDELLGVDGRDANGVAEHLLALTRDPAQDHVFTLHAELEGQKLAPLFRQLLAGWRRQGHDLVTMGQLYASLDLASLPARPVVWGEIPGRSGDLILEGGERRAAA</sequence>
<dbReference type="InterPro" id="IPR002509">
    <property type="entry name" value="NODB_dom"/>
</dbReference>
<evidence type="ECO:0000259" key="1">
    <source>
        <dbReference type="PROSITE" id="PS51677"/>
    </source>
</evidence>
<name>A0A5E4VHE2_9BURK</name>
<dbReference type="Pfam" id="PF01522">
    <property type="entry name" value="Polysacc_deac_1"/>
    <property type="match status" value="1"/>
</dbReference>
<dbReference type="GO" id="GO:0016810">
    <property type="term" value="F:hydrolase activity, acting on carbon-nitrogen (but not peptide) bonds"/>
    <property type="evidence" value="ECO:0007669"/>
    <property type="project" value="InterPro"/>
</dbReference>
<reference evidence="2 3" key="1">
    <citation type="submission" date="2019-08" db="EMBL/GenBank/DDBJ databases">
        <authorList>
            <person name="Peeters C."/>
        </authorList>
    </citation>
    <scope>NUCLEOTIDE SEQUENCE [LARGE SCALE GENOMIC DNA]</scope>
    <source>
        <strain evidence="2 3">LMG 31109</strain>
    </source>
</reference>